<accession>A0A8J7GW64</accession>
<name>A0A8J7GW64_9ACTN</name>
<dbReference type="RefSeq" id="WP_197006415.1">
    <property type="nucleotide sequence ID" value="NZ_BONS01000006.1"/>
</dbReference>
<evidence type="ECO:0000313" key="2">
    <source>
        <dbReference type="Proteomes" id="UP000622552"/>
    </source>
</evidence>
<reference evidence="1" key="1">
    <citation type="submission" date="2020-11" db="EMBL/GenBank/DDBJ databases">
        <title>Sequencing the genomes of 1000 actinobacteria strains.</title>
        <authorList>
            <person name="Klenk H.-P."/>
        </authorList>
    </citation>
    <scope>NUCLEOTIDE SEQUENCE</scope>
    <source>
        <strain evidence="1">DSM 45356</strain>
    </source>
</reference>
<dbReference type="AlphaFoldDB" id="A0A8J7GW64"/>
<comment type="caution">
    <text evidence="1">The sequence shown here is derived from an EMBL/GenBank/DDBJ whole genome shotgun (WGS) entry which is preliminary data.</text>
</comment>
<protein>
    <recommendedName>
        <fullName evidence="3">Tetratricopeptide repeat protein</fullName>
    </recommendedName>
</protein>
<gene>
    <name evidence="1" type="ORF">IW245_005993</name>
</gene>
<dbReference type="Gene3D" id="1.25.40.10">
    <property type="entry name" value="Tetratricopeptide repeat domain"/>
    <property type="match status" value="1"/>
</dbReference>
<sequence length="98" mass="11225">MYERLRFFDEWQDVLDLALEVTQQAADERGQAAILYRLGLLWGSRNEHVRADEYLDESSRLFDRIDDPHGQATVSSLVAMLDRFRGDSDSAMGRLCSG</sequence>
<keyword evidence="2" id="KW-1185">Reference proteome</keyword>
<evidence type="ECO:0000313" key="1">
    <source>
        <dbReference type="EMBL" id="MBG6139799.1"/>
    </source>
</evidence>
<dbReference type="EMBL" id="JADOUF010000001">
    <property type="protein sequence ID" value="MBG6139799.1"/>
    <property type="molecule type" value="Genomic_DNA"/>
</dbReference>
<evidence type="ECO:0008006" key="3">
    <source>
        <dbReference type="Google" id="ProtNLM"/>
    </source>
</evidence>
<organism evidence="1 2">
    <name type="scientific">Longispora fulva</name>
    <dbReference type="NCBI Taxonomy" id="619741"/>
    <lineage>
        <taxon>Bacteria</taxon>
        <taxon>Bacillati</taxon>
        <taxon>Actinomycetota</taxon>
        <taxon>Actinomycetes</taxon>
        <taxon>Micromonosporales</taxon>
        <taxon>Micromonosporaceae</taxon>
        <taxon>Longispora</taxon>
    </lineage>
</organism>
<dbReference type="InterPro" id="IPR011990">
    <property type="entry name" value="TPR-like_helical_dom_sf"/>
</dbReference>
<proteinExistence type="predicted"/>
<dbReference type="Proteomes" id="UP000622552">
    <property type="component" value="Unassembled WGS sequence"/>
</dbReference>